<dbReference type="EMBL" id="AEJM01000023">
    <property type="protein sequence ID" value="EGY33711.1"/>
    <property type="molecule type" value="Genomic_DNA"/>
</dbReference>
<name>G4A8X2_AGGAC</name>
<reference evidence="1 2" key="1">
    <citation type="submission" date="2010-10" db="EMBL/GenBank/DDBJ databases">
        <authorList>
            <person name="Chen C."/>
            <person name="Kittichotirat W."/>
            <person name="Asikainen S."/>
            <person name="Bumgarner R."/>
        </authorList>
    </citation>
    <scope>NUCLEOTIDE SEQUENCE [LARGE SCALE GENOMIC DNA]</scope>
    <source>
        <strain evidence="1 2">SC1083</strain>
    </source>
</reference>
<dbReference type="RefSeq" id="WP_005557785.1">
    <property type="nucleotide sequence ID" value="NZ_AEJM01000023.1"/>
</dbReference>
<protein>
    <submittedName>
        <fullName evidence="1">Uncharacterized protein</fullName>
    </submittedName>
</protein>
<evidence type="ECO:0000313" key="1">
    <source>
        <dbReference type="EMBL" id="EGY33711.1"/>
    </source>
</evidence>
<evidence type="ECO:0000313" key="2">
    <source>
        <dbReference type="Proteomes" id="UP000005508"/>
    </source>
</evidence>
<organism evidence="1 2">
    <name type="scientific">Aggregatibacter actinomycetemcomitans serotype e str. SC1083</name>
    <dbReference type="NCBI Taxonomy" id="907488"/>
    <lineage>
        <taxon>Bacteria</taxon>
        <taxon>Pseudomonadati</taxon>
        <taxon>Pseudomonadota</taxon>
        <taxon>Gammaproteobacteria</taxon>
        <taxon>Pasteurellales</taxon>
        <taxon>Pasteurellaceae</taxon>
        <taxon>Aggregatibacter</taxon>
    </lineage>
</organism>
<sequence>MKKKNIWQYNKDNQSNEPVSLLFIASEQKSAVGILGVSHRKNTGKIHRTF</sequence>
<proteinExistence type="predicted"/>
<dbReference type="AlphaFoldDB" id="G4A8X2"/>
<dbReference type="Proteomes" id="UP000005508">
    <property type="component" value="Unassembled WGS sequence"/>
</dbReference>
<comment type="caution">
    <text evidence="1">The sequence shown here is derived from an EMBL/GenBank/DDBJ whole genome shotgun (WGS) entry which is preliminary data.</text>
</comment>
<gene>
    <name evidence="1" type="ORF">SC1083_1278</name>
</gene>
<dbReference type="PATRIC" id="fig|907488.3.peg.1248"/>
<accession>G4A8X2</accession>